<dbReference type="NCBIfam" id="TIGR01484">
    <property type="entry name" value="HAD-SF-IIB"/>
    <property type="match status" value="1"/>
</dbReference>
<dbReference type="Proteomes" id="UP000295515">
    <property type="component" value="Unassembled WGS sequence"/>
</dbReference>
<dbReference type="Gene3D" id="3.30.1240.10">
    <property type="match status" value="1"/>
</dbReference>
<dbReference type="GO" id="GO:0000287">
    <property type="term" value="F:magnesium ion binding"/>
    <property type="evidence" value="ECO:0007669"/>
    <property type="project" value="TreeGrafter"/>
</dbReference>
<dbReference type="Pfam" id="PF08282">
    <property type="entry name" value="Hydrolase_3"/>
    <property type="match status" value="1"/>
</dbReference>
<dbReference type="AlphaFoldDB" id="A0A4R3Z3T3"/>
<dbReference type="InterPro" id="IPR000150">
    <property type="entry name" value="Cof"/>
</dbReference>
<gene>
    <name evidence="1" type="ORF">EDD60_1076</name>
</gene>
<dbReference type="InterPro" id="IPR006379">
    <property type="entry name" value="HAD-SF_hydro_IIB"/>
</dbReference>
<dbReference type="GO" id="GO:0016791">
    <property type="term" value="F:phosphatase activity"/>
    <property type="evidence" value="ECO:0007669"/>
    <property type="project" value="TreeGrafter"/>
</dbReference>
<comment type="caution">
    <text evidence="1">The sequence shown here is derived from an EMBL/GenBank/DDBJ whole genome shotgun (WGS) entry which is preliminary data.</text>
</comment>
<dbReference type="PANTHER" id="PTHR10000">
    <property type="entry name" value="PHOSPHOSERINE PHOSPHATASE"/>
    <property type="match status" value="1"/>
</dbReference>
<dbReference type="PROSITE" id="PS01229">
    <property type="entry name" value="COF_2"/>
    <property type="match status" value="1"/>
</dbReference>
<dbReference type="PANTHER" id="PTHR10000:SF8">
    <property type="entry name" value="HAD SUPERFAMILY HYDROLASE-LIKE, TYPE 3"/>
    <property type="match status" value="1"/>
</dbReference>
<dbReference type="GeneID" id="98915104"/>
<reference evidence="1 2" key="1">
    <citation type="submission" date="2019-03" db="EMBL/GenBank/DDBJ databases">
        <title>Genomic Encyclopedia of Type Strains, Phase IV (KMG-IV): sequencing the most valuable type-strain genomes for metagenomic binning, comparative biology and taxonomic classification.</title>
        <authorList>
            <person name="Goeker M."/>
        </authorList>
    </citation>
    <scope>NUCLEOTIDE SEQUENCE [LARGE SCALE GENOMIC DNA]</scope>
    <source>
        <strain evidence="1 2">DSM 29487</strain>
    </source>
</reference>
<dbReference type="NCBIfam" id="TIGR00099">
    <property type="entry name" value="Cof-subfamily"/>
    <property type="match status" value="1"/>
</dbReference>
<sequence length="263" mass="30367">MYRIVFSDIDGTLLNEQHQMTPLTRQAILDLQPDIPFVIVSARSPSGIYPILKEYQFYCPIIAYSGALILDDKRNIIYEKAMKLNDVKAIIDYIEKQNYDLSWNLYAYDQWFVKDKNDPRIIQEEQIVKASSLEIDLFTCDISCVHKILCICHPQSLEIIERDLKAQFPHCTIMKSSDHLLEIMSEGISKGNAVERMCQLWSIDLKDAIAFGDQYNDLDMLQRVGYGYAMGNAPDEIKKAVERVTDDCNHDGIYKILKQLKIK</sequence>
<dbReference type="EMBL" id="SMCQ01000007">
    <property type="protein sequence ID" value="TCW00517.1"/>
    <property type="molecule type" value="Genomic_DNA"/>
</dbReference>
<dbReference type="InterPro" id="IPR036412">
    <property type="entry name" value="HAD-like_sf"/>
</dbReference>
<evidence type="ECO:0000313" key="2">
    <source>
        <dbReference type="Proteomes" id="UP000295515"/>
    </source>
</evidence>
<name>A0A4R3Z3T3_9FIRM</name>
<dbReference type="CDD" id="cd07516">
    <property type="entry name" value="HAD_Pase"/>
    <property type="match status" value="1"/>
</dbReference>
<evidence type="ECO:0008006" key="3">
    <source>
        <dbReference type="Google" id="ProtNLM"/>
    </source>
</evidence>
<dbReference type="PROSITE" id="PS01228">
    <property type="entry name" value="COF_1"/>
    <property type="match status" value="1"/>
</dbReference>
<dbReference type="SFLD" id="SFLDS00003">
    <property type="entry name" value="Haloacid_Dehalogenase"/>
    <property type="match status" value="1"/>
</dbReference>
<accession>A0A4R3Z3T3</accession>
<organism evidence="1 2">
    <name type="scientific">Longibaculum muris</name>
    <dbReference type="NCBI Taxonomy" id="1796628"/>
    <lineage>
        <taxon>Bacteria</taxon>
        <taxon>Bacillati</taxon>
        <taxon>Bacillota</taxon>
        <taxon>Erysipelotrichia</taxon>
        <taxon>Erysipelotrichales</taxon>
        <taxon>Coprobacillaceae</taxon>
        <taxon>Longibaculum</taxon>
    </lineage>
</organism>
<dbReference type="GO" id="GO:0005829">
    <property type="term" value="C:cytosol"/>
    <property type="evidence" value="ECO:0007669"/>
    <property type="project" value="TreeGrafter"/>
</dbReference>
<protein>
    <recommendedName>
        <fullName evidence="3">Cof subfamily protein (Haloacid dehalogenase superfamily)/HAD superfamily hydrolase (TIGR01484 family)</fullName>
    </recommendedName>
</protein>
<evidence type="ECO:0000313" key="1">
    <source>
        <dbReference type="EMBL" id="TCW00517.1"/>
    </source>
</evidence>
<dbReference type="Gene3D" id="3.40.50.1000">
    <property type="entry name" value="HAD superfamily/HAD-like"/>
    <property type="match status" value="1"/>
</dbReference>
<proteinExistence type="predicted"/>
<keyword evidence="2" id="KW-1185">Reference proteome</keyword>
<dbReference type="InterPro" id="IPR023214">
    <property type="entry name" value="HAD_sf"/>
</dbReference>
<dbReference type="RefSeq" id="WP_066448441.1">
    <property type="nucleotide sequence ID" value="NZ_DBGCPY010000120.1"/>
</dbReference>
<dbReference type="SFLD" id="SFLDG01140">
    <property type="entry name" value="C2.B:_Phosphomannomutase_and_P"/>
    <property type="match status" value="1"/>
</dbReference>
<dbReference type="SFLD" id="SFLDG01144">
    <property type="entry name" value="C2.B.4:_PGP_Like"/>
    <property type="match status" value="1"/>
</dbReference>
<dbReference type="SUPFAM" id="SSF56784">
    <property type="entry name" value="HAD-like"/>
    <property type="match status" value="1"/>
</dbReference>